<dbReference type="STRING" id="1121291.SAMN02745134_02301"/>
<dbReference type="Proteomes" id="UP000192468">
    <property type="component" value="Unassembled WGS sequence"/>
</dbReference>
<name>A0A1W1XLD8_9CLOT</name>
<proteinExistence type="predicted"/>
<dbReference type="RefSeq" id="WP_084116127.1">
    <property type="nucleotide sequence ID" value="NZ_FWXH01000007.1"/>
</dbReference>
<evidence type="ECO:0000313" key="3">
    <source>
        <dbReference type="Proteomes" id="UP000192468"/>
    </source>
</evidence>
<sequence>MLQFKKLTLEDKQILEKYLNNFNYNSCEYSFTTLYIWKDACKIEYAIYNDVLIIKKKDFDGSNHFMQPIGYKIEDLKEIIETLKVYKKEFEMECLFKDIEESFVEDLKIVYGNSLEILEDRDNFDYVYESEKLMSLSGKKLHAKKNHYNQFIKNYTYTVKELKDVKIEESLEALNYWLNQKEDKSEYLSYEIKAIENLLRNYEKFQFKGIAVFVEDKIVALTIGEKISDNMAIIHVEKADSDIKGVYTFINKYFVENYFNDVKIINREQDLGIPGLRKAKESYKLFEFVKKYVVK</sequence>
<reference evidence="2 3" key="1">
    <citation type="submission" date="2017-04" db="EMBL/GenBank/DDBJ databases">
        <authorList>
            <person name="Afonso C.L."/>
            <person name="Miller P.J."/>
            <person name="Scott M.A."/>
            <person name="Spackman E."/>
            <person name="Goraichik I."/>
            <person name="Dimitrov K.M."/>
            <person name="Suarez D.L."/>
            <person name="Swayne D.E."/>
        </authorList>
    </citation>
    <scope>NUCLEOTIDE SEQUENCE [LARGE SCALE GENOMIC DNA]</scope>
    <source>
        <strain evidence="2 3">DSM 12555</strain>
    </source>
</reference>
<organism evidence="2 3">
    <name type="scientific">Clostridium acidisoli DSM 12555</name>
    <dbReference type="NCBI Taxonomy" id="1121291"/>
    <lineage>
        <taxon>Bacteria</taxon>
        <taxon>Bacillati</taxon>
        <taxon>Bacillota</taxon>
        <taxon>Clostridia</taxon>
        <taxon>Eubacteriales</taxon>
        <taxon>Clostridiaceae</taxon>
        <taxon>Clostridium</taxon>
    </lineage>
</organism>
<dbReference type="EMBL" id="FWXH01000007">
    <property type="protein sequence ID" value="SMC24780.1"/>
    <property type="molecule type" value="Genomic_DNA"/>
</dbReference>
<accession>A0A1W1XLD8</accession>
<dbReference type="OrthoDB" id="9765580at2"/>
<dbReference type="SUPFAM" id="SSF55729">
    <property type="entry name" value="Acyl-CoA N-acyltransferases (Nat)"/>
    <property type="match status" value="2"/>
</dbReference>
<dbReference type="Pfam" id="PF09924">
    <property type="entry name" value="LPG_synthase_C"/>
    <property type="match status" value="1"/>
</dbReference>
<protein>
    <recommendedName>
        <fullName evidence="1">Phosphatidylglycerol lysyltransferase C-terminal domain-containing protein</fullName>
    </recommendedName>
</protein>
<dbReference type="PANTHER" id="PTHR41373">
    <property type="entry name" value="DUF2156 DOMAIN-CONTAINING PROTEIN"/>
    <property type="match status" value="1"/>
</dbReference>
<dbReference type="InterPro" id="IPR024320">
    <property type="entry name" value="LPG_synthase_C"/>
</dbReference>
<evidence type="ECO:0000313" key="2">
    <source>
        <dbReference type="EMBL" id="SMC24780.1"/>
    </source>
</evidence>
<feature type="domain" description="Phosphatidylglycerol lysyltransferase C-terminal" evidence="1">
    <location>
        <begin position="25"/>
        <end position="294"/>
    </location>
</feature>
<dbReference type="PANTHER" id="PTHR41373:SF1">
    <property type="entry name" value="PHOSPHATIDYLGLYCEROL LYSYLTRANSFERASE C-TERMINAL DOMAIN-CONTAINING PROTEIN"/>
    <property type="match status" value="1"/>
</dbReference>
<dbReference type="Gene3D" id="3.40.630.30">
    <property type="match status" value="1"/>
</dbReference>
<dbReference type="InterPro" id="IPR016732">
    <property type="entry name" value="UCP018688"/>
</dbReference>
<gene>
    <name evidence="2" type="ORF">SAMN02745134_02301</name>
</gene>
<dbReference type="PIRSF" id="PIRSF018688">
    <property type="entry name" value="UCP018688"/>
    <property type="match status" value="1"/>
</dbReference>
<dbReference type="AlphaFoldDB" id="A0A1W1XLD8"/>
<dbReference type="InterPro" id="IPR016181">
    <property type="entry name" value="Acyl_CoA_acyltransferase"/>
</dbReference>
<keyword evidence="3" id="KW-1185">Reference proteome</keyword>
<evidence type="ECO:0000259" key="1">
    <source>
        <dbReference type="Pfam" id="PF09924"/>
    </source>
</evidence>